<comment type="caution">
    <text evidence="1">The sequence shown here is derived from an EMBL/GenBank/DDBJ whole genome shotgun (WGS) entry which is preliminary data.</text>
</comment>
<dbReference type="EMBL" id="CM045758">
    <property type="protein sequence ID" value="KAI8031563.1"/>
    <property type="molecule type" value="Genomic_DNA"/>
</dbReference>
<name>A0ACC0J1D9_9ERIC</name>
<dbReference type="Proteomes" id="UP001060215">
    <property type="component" value="Chromosome 1"/>
</dbReference>
<proteinExistence type="predicted"/>
<evidence type="ECO:0000313" key="2">
    <source>
        <dbReference type="Proteomes" id="UP001060215"/>
    </source>
</evidence>
<protein>
    <submittedName>
        <fullName evidence="1">Receptor-like protein kinase</fullName>
    </submittedName>
</protein>
<gene>
    <name evidence="1" type="ORF">LOK49_LG01G00899</name>
</gene>
<evidence type="ECO:0000313" key="1">
    <source>
        <dbReference type="EMBL" id="KAI8031563.1"/>
    </source>
</evidence>
<accession>A0ACC0J1D9</accession>
<reference evidence="1 2" key="1">
    <citation type="journal article" date="2022" name="Plant J.">
        <title>Chromosome-level genome of Camellia lanceoleosa provides a valuable resource for understanding genome evolution and self-incompatibility.</title>
        <authorList>
            <person name="Gong W."/>
            <person name="Xiao S."/>
            <person name="Wang L."/>
            <person name="Liao Z."/>
            <person name="Chang Y."/>
            <person name="Mo W."/>
            <person name="Hu G."/>
            <person name="Li W."/>
            <person name="Zhao G."/>
            <person name="Zhu H."/>
            <person name="Hu X."/>
            <person name="Ji K."/>
            <person name="Xiang X."/>
            <person name="Song Q."/>
            <person name="Yuan D."/>
            <person name="Jin S."/>
            <person name="Zhang L."/>
        </authorList>
    </citation>
    <scope>NUCLEOTIDE SEQUENCE [LARGE SCALE GENOMIC DNA]</scope>
    <source>
        <strain evidence="1">SQ_2022a</strain>
    </source>
</reference>
<organism evidence="1 2">
    <name type="scientific">Camellia lanceoleosa</name>
    <dbReference type="NCBI Taxonomy" id="1840588"/>
    <lineage>
        <taxon>Eukaryota</taxon>
        <taxon>Viridiplantae</taxon>
        <taxon>Streptophyta</taxon>
        <taxon>Embryophyta</taxon>
        <taxon>Tracheophyta</taxon>
        <taxon>Spermatophyta</taxon>
        <taxon>Magnoliopsida</taxon>
        <taxon>eudicotyledons</taxon>
        <taxon>Gunneridae</taxon>
        <taxon>Pentapetalae</taxon>
        <taxon>asterids</taxon>
        <taxon>Ericales</taxon>
        <taxon>Theaceae</taxon>
        <taxon>Camellia</taxon>
    </lineage>
</organism>
<keyword evidence="2" id="KW-1185">Reference proteome</keyword>
<sequence>MGSEVSTYGDIYSFGILALEMFTGKRPTDEMFKDGLSLHSFVKGALPWSVSEFSDPILLEAKEEDEEEETSKENSKNKSFICGEKIVECLSLILEIGVNCSLELPRERMDINDVLAKLHFIRHSLL</sequence>